<dbReference type="InterPro" id="IPR035984">
    <property type="entry name" value="Acyl-CoA-binding_sf"/>
</dbReference>
<keyword evidence="1" id="KW-0446">Lipid-binding</keyword>
<dbReference type="InterPro" id="IPR000582">
    <property type="entry name" value="Acyl-CoA-binding_protein"/>
</dbReference>
<name>A0A161SCK2_9NEIS</name>
<dbReference type="PRINTS" id="PR00689">
    <property type="entry name" value="ACOABINDINGP"/>
</dbReference>
<dbReference type="PROSITE" id="PS51228">
    <property type="entry name" value="ACB_2"/>
    <property type="match status" value="1"/>
</dbReference>
<dbReference type="AlphaFoldDB" id="A0A161SCK2"/>
<dbReference type="Proteomes" id="UP000076625">
    <property type="component" value="Unassembled WGS sequence"/>
</dbReference>
<dbReference type="STRING" id="1452487.AVW16_07420"/>
<feature type="domain" description="ACB" evidence="2">
    <location>
        <begin position="4"/>
        <end position="86"/>
    </location>
</feature>
<dbReference type="GO" id="GO:0006631">
    <property type="term" value="P:fatty acid metabolic process"/>
    <property type="evidence" value="ECO:0007669"/>
    <property type="project" value="TreeGrafter"/>
</dbReference>
<sequence length="86" mass="9656">MSDLKAAFEKAQADVKTLAERPDNQTLLQLYALYKQATDGDVSGERPGMMDFVNRAKYDAWDKLKGTAPDQAMQSYIDVVQRLLAE</sequence>
<dbReference type="Pfam" id="PF00887">
    <property type="entry name" value="ACBP"/>
    <property type="match status" value="1"/>
</dbReference>
<dbReference type="PANTHER" id="PTHR23310:SF62">
    <property type="entry name" value="ACYL-COA BINDING PROTEIN 1, ISOFORM A"/>
    <property type="match status" value="1"/>
</dbReference>
<evidence type="ECO:0000256" key="1">
    <source>
        <dbReference type="ARBA" id="ARBA00023121"/>
    </source>
</evidence>
<dbReference type="GO" id="GO:0000062">
    <property type="term" value="F:fatty-acyl-CoA binding"/>
    <property type="evidence" value="ECO:0007669"/>
    <property type="project" value="InterPro"/>
</dbReference>
<dbReference type="PANTHER" id="PTHR23310">
    <property type="entry name" value="ACYL-COA-BINDING PROTEIN, ACBP"/>
    <property type="match status" value="1"/>
</dbReference>
<accession>A0A161SCK2</accession>
<dbReference type="Gene3D" id="1.20.80.10">
    <property type="match status" value="1"/>
</dbReference>
<gene>
    <name evidence="3" type="ORF">AVW16_07420</name>
</gene>
<evidence type="ECO:0000313" key="4">
    <source>
        <dbReference type="Proteomes" id="UP000076625"/>
    </source>
</evidence>
<evidence type="ECO:0000313" key="3">
    <source>
        <dbReference type="EMBL" id="KZE33883.1"/>
    </source>
</evidence>
<dbReference type="RefSeq" id="WP_066610576.1">
    <property type="nucleotide sequence ID" value="NZ_LQQU01000011.1"/>
</dbReference>
<dbReference type="SUPFAM" id="SSF47027">
    <property type="entry name" value="Acyl-CoA binding protein"/>
    <property type="match status" value="1"/>
</dbReference>
<reference evidence="4" key="1">
    <citation type="submission" date="2016-01" db="EMBL/GenBank/DDBJ databases">
        <title>Draft genome of Chromobacterium sp. F49.</title>
        <authorList>
            <person name="Hong K.W."/>
        </authorList>
    </citation>
    <scope>NUCLEOTIDE SEQUENCE [LARGE SCALE GENOMIC DNA]</scope>
    <source>
        <strain evidence="4">CN10</strain>
    </source>
</reference>
<dbReference type="InterPro" id="IPR014352">
    <property type="entry name" value="FERM/acyl-CoA-bd_prot_sf"/>
</dbReference>
<proteinExistence type="predicted"/>
<organism evidence="3 4">
    <name type="scientific">Crenobacter luteus</name>
    <dbReference type="NCBI Taxonomy" id="1452487"/>
    <lineage>
        <taxon>Bacteria</taxon>
        <taxon>Pseudomonadati</taxon>
        <taxon>Pseudomonadota</taxon>
        <taxon>Betaproteobacteria</taxon>
        <taxon>Neisseriales</taxon>
        <taxon>Neisseriaceae</taxon>
        <taxon>Crenobacter</taxon>
    </lineage>
</organism>
<dbReference type="OrthoDB" id="5625302at2"/>
<evidence type="ECO:0000259" key="2">
    <source>
        <dbReference type="PROSITE" id="PS51228"/>
    </source>
</evidence>
<comment type="caution">
    <text evidence="3">The sequence shown here is derived from an EMBL/GenBank/DDBJ whole genome shotgun (WGS) entry which is preliminary data.</text>
</comment>
<keyword evidence="4" id="KW-1185">Reference proteome</keyword>
<protein>
    <submittedName>
        <fullName evidence="3">Acyl-CoA-binding protein</fullName>
    </submittedName>
</protein>
<dbReference type="EMBL" id="LQQU01000011">
    <property type="protein sequence ID" value="KZE33883.1"/>
    <property type="molecule type" value="Genomic_DNA"/>
</dbReference>